<keyword evidence="9" id="KW-0547">Nucleotide-binding</keyword>
<evidence type="ECO:0000313" key="12">
    <source>
        <dbReference type="Proteomes" id="UP000886805"/>
    </source>
</evidence>
<dbReference type="InterPro" id="IPR001269">
    <property type="entry name" value="DUS_fam"/>
</dbReference>
<dbReference type="Proteomes" id="UP000886805">
    <property type="component" value="Unassembled WGS sequence"/>
</dbReference>
<dbReference type="EMBL" id="DXEQ01000226">
    <property type="protein sequence ID" value="HIX72884.1"/>
    <property type="molecule type" value="Genomic_DNA"/>
</dbReference>
<reference evidence="11" key="2">
    <citation type="submission" date="2021-04" db="EMBL/GenBank/DDBJ databases">
        <authorList>
            <person name="Gilroy R."/>
        </authorList>
    </citation>
    <scope>NUCLEOTIDE SEQUENCE</scope>
    <source>
        <strain evidence="11">ChiSxjej3B15-1167</strain>
    </source>
</reference>
<dbReference type="SUPFAM" id="SSF51395">
    <property type="entry name" value="FMN-linked oxidoreductases"/>
    <property type="match status" value="1"/>
</dbReference>
<evidence type="ECO:0000256" key="4">
    <source>
        <dbReference type="ARBA" id="ARBA00022694"/>
    </source>
</evidence>
<feature type="binding site" evidence="9">
    <location>
        <position position="135"/>
    </location>
    <ligand>
        <name>FMN</name>
        <dbReference type="ChEBI" id="CHEBI:58210"/>
    </ligand>
</feature>
<dbReference type="PANTHER" id="PTHR45846">
    <property type="entry name" value="TRNA-DIHYDROURIDINE(47) SYNTHASE [NAD(P)(+)]-LIKE"/>
    <property type="match status" value="1"/>
</dbReference>
<evidence type="ECO:0000313" key="11">
    <source>
        <dbReference type="EMBL" id="HIX72884.1"/>
    </source>
</evidence>
<feature type="domain" description="DUS-like FMN-binding" evidence="10">
    <location>
        <begin position="5"/>
        <end position="231"/>
    </location>
</feature>
<comment type="similarity">
    <text evidence="7">Belongs to the dus family.</text>
</comment>
<dbReference type="AlphaFoldDB" id="A0A9D2BF19"/>
<evidence type="ECO:0000256" key="5">
    <source>
        <dbReference type="ARBA" id="ARBA00022857"/>
    </source>
</evidence>
<dbReference type="GO" id="GO:0003723">
    <property type="term" value="F:RNA binding"/>
    <property type="evidence" value="ECO:0007669"/>
    <property type="project" value="TreeGrafter"/>
</dbReference>
<protein>
    <recommendedName>
        <fullName evidence="7">tRNA-dihydrouridine synthase</fullName>
        <ecNumber evidence="7">1.3.1.-</ecNumber>
    </recommendedName>
</protein>
<dbReference type="InterPro" id="IPR013785">
    <property type="entry name" value="Aldolase_TIM"/>
</dbReference>
<evidence type="ECO:0000256" key="6">
    <source>
        <dbReference type="ARBA" id="ARBA00023002"/>
    </source>
</evidence>
<dbReference type="GO" id="GO:0017150">
    <property type="term" value="F:tRNA dihydrouridine synthase activity"/>
    <property type="evidence" value="ECO:0007669"/>
    <property type="project" value="InterPro"/>
</dbReference>
<keyword evidence="3 7" id="KW-0288">FMN</keyword>
<evidence type="ECO:0000256" key="9">
    <source>
        <dbReference type="PIRSR" id="PIRSR006621-2"/>
    </source>
</evidence>
<evidence type="ECO:0000256" key="7">
    <source>
        <dbReference type="PIRNR" id="PIRNR006621"/>
    </source>
</evidence>
<accession>A0A9D2BF19</accession>
<dbReference type="PIRSF" id="PIRSF006621">
    <property type="entry name" value="Dus"/>
    <property type="match status" value="1"/>
</dbReference>
<dbReference type="EC" id="1.3.1.-" evidence="7"/>
<evidence type="ECO:0000259" key="10">
    <source>
        <dbReference type="Pfam" id="PF01207"/>
    </source>
</evidence>
<evidence type="ECO:0000256" key="2">
    <source>
        <dbReference type="ARBA" id="ARBA00022630"/>
    </source>
</evidence>
<gene>
    <name evidence="11" type="ORF">H9849_07660</name>
</gene>
<feature type="active site" description="Proton donor" evidence="8">
    <location>
        <position position="94"/>
    </location>
</feature>
<dbReference type="PANTHER" id="PTHR45846:SF1">
    <property type="entry name" value="TRNA-DIHYDROURIDINE(47) SYNTHASE [NAD(P)(+)]-LIKE"/>
    <property type="match status" value="1"/>
</dbReference>
<evidence type="ECO:0000256" key="1">
    <source>
        <dbReference type="ARBA" id="ARBA00001917"/>
    </source>
</evidence>
<evidence type="ECO:0000256" key="8">
    <source>
        <dbReference type="PIRSR" id="PIRSR006621-1"/>
    </source>
</evidence>
<sequence>MKIYAAPMEGVTGYVYRNAHRKYFRGIDKYFTPFLTPKQGKGWTSREKNDVAPEHNRTLVLVPQILTNRAEDFVRMAEKLADCGYGEVNLNLGCPSGTVVAKGKGCGFLADRDQLLHFFTYVFDHMREGIRVSVKTRLGKDSPEEIVPLMEIYNQFPLSEVIIHARILRDFYKKPVNREAFRKGFLLCRHPVCYNGDIFAAEDFRQFQDEFPTVERVMLGRGLIANPQLAELLTEGGSPDKDRWKAFHDEVCLGYEDVMSGERNVLFKMKELWDYMLPMFEDSGKLGKKIKKAVRLADYKEIVETLFQERELKPFEAGKGQGQE</sequence>
<evidence type="ECO:0000256" key="3">
    <source>
        <dbReference type="ARBA" id="ARBA00022643"/>
    </source>
</evidence>
<keyword evidence="5" id="KW-0521">NADP</keyword>
<feature type="binding site" evidence="9">
    <location>
        <position position="164"/>
    </location>
    <ligand>
        <name>FMN</name>
        <dbReference type="ChEBI" id="CHEBI:58210"/>
    </ligand>
</feature>
<organism evidence="11 12">
    <name type="scientific">Candidatus Anaerobutyricum stercoripullorum</name>
    <dbReference type="NCBI Taxonomy" id="2838456"/>
    <lineage>
        <taxon>Bacteria</taxon>
        <taxon>Bacillati</taxon>
        <taxon>Bacillota</taxon>
        <taxon>Clostridia</taxon>
        <taxon>Lachnospirales</taxon>
        <taxon>Lachnospiraceae</taxon>
        <taxon>Anaerobutyricum</taxon>
    </lineage>
</organism>
<name>A0A9D2BF19_9FIRM</name>
<comment type="caution">
    <text evidence="11">The sequence shown here is derived from an EMBL/GenBank/DDBJ whole genome shotgun (WGS) entry which is preliminary data.</text>
</comment>
<comment type="function">
    <text evidence="7">Catalyzes the synthesis of 5,6-dihydrouridine (D), a modified base found in the D-loop of most tRNAs, via the reduction of the C5-C6 double bond in target uridines.</text>
</comment>
<dbReference type="GO" id="GO:0050660">
    <property type="term" value="F:flavin adenine dinucleotide binding"/>
    <property type="evidence" value="ECO:0007669"/>
    <property type="project" value="InterPro"/>
</dbReference>
<dbReference type="Pfam" id="PF01207">
    <property type="entry name" value="Dus"/>
    <property type="match status" value="1"/>
</dbReference>
<reference evidence="11" key="1">
    <citation type="journal article" date="2021" name="PeerJ">
        <title>Extensive microbial diversity within the chicken gut microbiome revealed by metagenomics and culture.</title>
        <authorList>
            <person name="Gilroy R."/>
            <person name="Ravi A."/>
            <person name="Getino M."/>
            <person name="Pursley I."/>
            <person name="Horton D.L."/>
            <person name="Alikhan N.F."/>
            <person name="Baker D."/>
            <person name="Gharbi K."/>
            <person name="Hall N."/>
            <person name="Watson M."/>
            <person name="Adriaenssens E.M."/>
            <person name="Foster-Nyarko E."/>
            <person name="Jarju S."/>
            <person name="Secka A."/>
            <person name="Antonio M."/>
            <person name="Oren A."/>
            <person name="Chaudhuri R.R."/>
            <person name="La Ragione R."/>
            <person name="Hildebrand F."/>
            <person name="Pallen M.J."/>
        </authorList>
    </citation>
    <scope>NUCLEOTIDE SEQUENCE</scope>
    <source>
        <strain evidence="11">ChiSxjej3B15-1167</strain>
    </source>
</reference>
<dbReference type="InterPro" id="IPR035587">
    <property type="entry name" value="DUS-like_FMN-bd"/>
</dbReference>
<keyword evidence="4 7" id="KW-0819">tRNA processing</keyword>
<keyword evidence="6 7" id="KW-0560">Oxidoreductase</keyword>
<feature type="binding site" evidence="9">
    <location>
        <position position="64"/>
    </location>
    <ligand>
        <name>FMN</name>
        <dbReference type="ChEBI" id="CHEBI:58210"/>
    </ligand>
</feature>
<comment type="cofactor">
    <cofactor evidence="1 7 9">
        <name>FMN</name>
        <dbReference type="ChEBI" id="CHEBI:58210"/>
    </cofactor>
</comment>
<feature type="binding site" evidence="9">
    <location>
        <begin position="220"/>
        <end position="221"/>
    </location>
    <ligand>
        <name>FMN</name>
        <dbReference type="ChEBI" id="CHEBI:58210"/>
    </ligand>
</feature>
<dbReference type="InterPro" id="IPR018517">
    <property type="entry name" value="tRNA_hU_synthase_CS"/>
</dbReference>
<proteinExistence type="inferred from homology"/>
<dbReference type="CDD" id="cd02801">
    <property type="entry name" value="DUS_like_FMN"/>
    <property type="match status" value="1"/>
</dbReference>
<keyword evidence="2 7" id="KW-0285">Flavoprotein</keyword>
<dbReference type="Gene3D" id="3.20.20.70">
    <property type="entry name" value="Aldolase class I"/>
    <property type="match status" value="1"/>
</dbReference>
<dbReference type="PROSITE" id="PS01136">
    <property type="entry name" value="UPF0034"/>
    <property type="match status" value="1"/>
</dbReference>